<reference evidence="1" key="1">
    <citation type="submission" date="2014-09" db="EMBL/GenBank/DDBJ databases">
        <authorList>
            <person name="Magalhaes I.L.F."/>
            <person name="Oliveira U."/>
            <person name="Santos F.R."/>
            <person name="Vidigal T.H.D.A."/>
            <person name="Brescovit A.D."/>
            <person name="Santos A.J."/>
        </authorList>
    </citation>
    <scope>NUCLEOTIDE SEQUENCE</scope>
    <source>
        <tissue evidence="1">Shoot tissue taken approximately 20 cm above the soil surface</tissue>
    </source>
</reference>
<dbReference type="AlphaFoldDB" id="A0A0A9AJP7"/>
<dbReference type="EMBL" id="GBRH01248765">
    <property type="protein sequence ID" value="JAD49130.1"/>
    <property type="molecule type" value="Transcribed_RNA"/>
</dbReference>
<evidence type="ECO:0000313" key="1">
    <source>
        <dbReference type="EMBL" id="JAD49130.1"/>
    </source>
</evidence>
<sequence length="24" mass="2760">MHIKALKESDNFLQLQLSKKDVSS</sequence>
<proteinExistence type="predicted"/>
<name>A0A0A9AJP7_ARUDO</name>
<accession>A0A0A9AJP7</accession>
<reference evidence="1" key="2">
    <citation type="journal article" date="2015" name="Data Brief">
        <title>Shoot transcriptome of the giant reed, Arundo donax.</title>
        <authorList>
            <person name="Barrero R.A."/>
            <person name="Guerrero F.D."/>
            <person name="Moolhuijzen P."/>
            <person name="Goolsby J.A."/>
            <person name="Tidwell J."/>
            <person name="Bellgard S.E."/>
            <person name="Bellgard M.I."/>
        </authorList>
    </citation>
    <scope>NUCLEOTIDE SEQUENCE</scope>
    <source>
        <tissue evidence="1">Shoot tissue taken approximately 20 cm above the soil surface</tissue>
    </source>
</reference>
<organism evidence="1">
    <name type="scientific">Arundo donax</name>
    <name type="common">Giant reed</name>
    <name type="synonym">Donax arundinaceus</name>
    <dbReference type="NCBI Taxonomy" id="35708"/>
    <lineage>
        <taxon>Eukaryota</taxon>
        <taxon>Viridiplantae</taxon>
        <taxon>Streptophyta</taxon>
        <taxon>Embryophyta</taxon>
        <taxon>Tracheophyta</taxon>
        <taxon>Spermatophyta</taxon>
        <taxon>Magnoliopsida</taxon>
        <taxon>Liliopsida</taxon>
        <taxon>Poales</taxon>
        <taxon>Poaceae</taxon>
        <taxon>PACMAD clade</taxon>
        <taxon>Arundinoideae</taxon>
        <taxon>Arundineae</taxon>
        <taxon>Arundo</taxon>
    </lineage>
</organism>
<protein>
    <submittedName>
        <fullName evidence="1">Uncharacterized protein</fullName>
    </submittedName>
</protein>